<sequence length="1102" mass="119518">MRDPEYYAELAKGILSSSGPGLVPGEVPTVDRQADLAGELLTASQSLGSDPALLDACIALLDDAVRRCPRRHPRRAGCVFNLSRAYSARYDIGDDPADLRNAVYYGEQVLAALSPRAHGWADTLYHLSVVYRKRYELLHNGSDLNRAIVLGRQAVSGRKGGAAVYRSSLATAYGQRYDRAGDVGDLDRAIRHAERAVAETPENDHHRPGVQHNLAYLRRKRHERTGNLADLDRAIELGEQIDATAPPRHLVRLDNLSSLGLAYRARFELTSDTAALDRAIEVGERAVAAAPEGSAVWTRYVGNLVQSLQHRHRHRGDPEDLRRIERLEEARAETAHGGSSTVANAHLQHYAHDGDTADLDLAVDIQAAGMATLTQRSPARPQRLAGLSRAHWSRYGRLGVLIDLVRSVELAELAVRLTPADHPDHARQLAGLTPAYTELFERTGVPAQLDRAIWAGERAVEGTPEGRYDYPDLLSHLSIGYVRRYFRDHLPADLDRAVELGERALAAIPDTHTERAGILANLAGSYGARHRRDGNRADLDRAVELSEQSVAALPDGDWKRPLAVANLAHNYQALHEADPGGFDPVRLRGLVRVVDELAAAAPADRVRFGYAVGELALDVGDSETAVSLLDDAVALLSTVPPREGDWVDQEFRLGSYPGLIGAAISAHCATGDAGGAVTVAESGRGIMLASRLDLRTDLSELARVEPELARRLGQVRDRLNAIDGPSRSTVELASRTEQRRALWLRHDELLAEIRRLPGFAQFLLAPSLPDLRSAAAGGAIVLVNASSHRADAVIVTPSDLRLIPLPELRFSDVLRHAGSLLEVTHVPGLVNTLRRQRIVPEVLAWLWDTVVSPVVDALPTRRVWWMPTGLLGVLPLHAAGHPGRPGALDAVTSSYTATVRTLADARTRTPSGARRQLTVALRHTPGLPDLPGTVAEADELQDQWGNMAPLRDDRASVAAVLAALPKATWAHFACHAGTNPMFPTAGGLHLHDGVLSAPTIGQLRLGSAELAYLSACSTGNRGIRAEDEAIHPASAFQLAGFRHVVASLWPVEDRIAAVAARSFYRFVDQDTPASALRRVALDLREAHPGRPDLWASLIHTGP</sequence>
<dbReference type="Gene3D" id="1.25.40.10">
    <property type="entry name" value="Tetratricopeptide repeat domain"/>
    <property type="match status" value="2"/>
</dbReference>
<evidence type="ECO:0000313" key="2">
    <source>
        <dbReference type="EMBL" id="MBB5889159.1"/>
    </source>
</evidence>
<name>A0A7W9KC87_9PSEU</name>
<dbReference type="Proteomes" id="UP000585638">
    <property type="component" value="Unassembled WGS sequence"/>
</dbReference>
<protein>
    <recommendedName>
        <fullName evidence="1">CHAT domain-containing protein</fullName>
    </recommendedName>
</protein>
<organism evidence="2 3">
    <name type="scientific">Kutzneria kofuensis</name>
    <dbReference type="NCBI Taxonomy" id="103725"/>
    <lineage>
        <taxon>Bacteria</taxon>
        <taxon>Bacillati</taxon>
        <taxon>Actinomycetota</taxon>
        <taxon>Actinomycetes</taxon>
        <taxon>Pseudonocardiales</taxon>
        <taxon>Pseudonocardiaceae</taxon>
        <taxon>Kutzneria</taxon>
    </lineage>
</organism>
<dbReference type="Pfam" id="PF12770">
    <property type="entry name" value="CHAT"/>
    <property type="match status" value="1"/>
</dbReference>
<accession>A0A7W9KC87</accession>
<proteinExistence type="predicted"/>
<gene>
    <name evidence="2" type="ORF">BJ998_000355</name>
</gene>
<dbReference type="AlphaFoldDB" id="A0A7W9KC87"/>
<feature type="domain" description="CHAT" evidence="1">
    <location>
        <begin position="841"/>
        <end position="1101"/>
    </location>
</feature>
<evidence type="ECO:0000259" key="1">
    <source>
        <dbReference type="Pfam" id="PF12770"/>
    </source>
</evidence>
<dbReference type="EMBL" id="JACHIR010000001">
    <property type="protein sequence ID" value="MBB5889159.1"/>
    <property type="molecule type" value="Genomic_DNA"/>
</dbReference>
<dbReference type="InterPro" id="IPR024983">
    <property type="entry name" value="CHAT_dom"/>
</dbReference>
<evidence type="ECO:0000313" key="3">
    <source>
        <dbReference type="Proteomes" id="UP000585638"/>
    </source>
</evidence>
<dbReference type="RefSeq" id="WP_184857863.1">
    <property type="nucleotide sequence ID" value="NZ_BAAAWY010000013.1"/>
</dbReference>
<comment type="caution">
    <text evidence="2">The sequence shown here is derived from an EMBL/GenBank/DDBJ whole genome shotgun (WGS) entry which is preliminary data.</text>
</comment>
<dbReference type="InterPro" id="IPR011990">
    <property type="entry name" value="TPR-like_helical_dom_sf"/>
</dbReference>
<keyword evidence="3" id="KW-1185">Reference proteome</keyword>
<reference evidence="2 3" key="1">
    <citation type="submission" date="2020-08" db="EMBL/GenBank/DDBJ databases">
        <title>Sequencing the genomes of 1000 actinobacteria strains.</title>
        <authorList>
            <person name="Klenk H.-P."/>
        </authorList>
    </citation>
    <scope>NUCLEOTIDE SEQUENCE [LARGE SCALE GENOMIC DNA]</scope>
    <source>
        <strain evidence="2 3">DSM 43851</strain>
    </source>
</reference>
<dbReference type="SUPFAM" id="SSF48452">
    <property type="entry name" value="TPR-like"/>
    <property type="match status" value="1"/>
</dbReference>